<protein>
    <recommendedName>
        <fullName evidence="3">SprT-like family protein</fullName>
    </recommendedName>
</protein>
<evidence type="ECO:0008006" key="3">
    <source>
        <dbReference type="Google" id="ProtNLM"/>
    </source>
</evidence>
<evidence type="ECO:0000313" key="2">
    <source>
        <dbReference type="Proteomes" id="UP000293925"/>
    </source>
</evidence>
<sequence>MIYEADFDNPKGVFISRYDINLEQGKELFSKNLFKLLFIKNLKNNVTKGYYMSIISDNKTDLHDMHFRNVGKFSGDINFYSLNGTFLNGWKYQHGKTTTFRRIKNTQKTLQMGIGPDKFSQSCSIFGYPVYATICFEREGSYEACFPKLTGYSYSISCSGAGGGQYEEVDVEPEDGSPDPYVDCNGNVNGSAIEIPNCGCIGGNTGKVSCTVKELKDSIDNTCIKEQLSLAQTAKTTIRNMLNDEFGTNNFNDRDIVFYDITTLPDTVAGTTHGNSAYSFIINLNENTLPQRSKEYILSTIYHEILHAYMDTQIGKNASGKYLIANQHQTMADKYLFLMTGALKVAFPNLSDRDAWALSWGD</sequence>
<comment type="caution">
    <text evidence="1">The sequence shown here is derived from an EMBL/GenBank/DDBJ whole genome shotgun (WGS) entry which is preliminary data.</text>
</comment>
<organism evidence="1 2">
    <name type="scientific">Pedobacter psychrodurus</name>
    <dbReference type="NCBI Taxonomy" id="2530456"/>
    <lineage>
        <taxon>Bacteria</taxon>
        <taxon>Pseudomonadati</taxon>
        <taxon>Bacteroidota</taxon>
        <taxon>Sphingobacteriia</taxon>
        <taxon>Sphingobacteriales</taxon>
        <taxon>Sphingobacteriaceae</taxon>
        <taxon>Pedobacter</taxon>
    </lineage>
</organism>
<dbReference type="AlphaFoldDB" id="A0A4R0Q3R7"/>
<reference evidence="1 2" key="1">
    <citation type="submission" date="2019-02" db="EMBL/GenBank/DDBJ databases">
        <title>Pedobacter sp. RP-3-21 sp. nov., isolated from Arctic soil.</title>
        <authorList>
            <person name="Dahal R.H."/>
        </authorList>
    </citation>
    <scope>NUCLEOTIDE SEQUENCE [LARGE SCALE GENOMIC DNA]</scope>
    <source>
        <strain evidence="1 2">RP-3-21</strain>
    </source>
</reference>
<name>A0A4R0Q3R7_9SPHI</name>
<evidence type="ECO:0000313" key="1">
    <source>
        <dbReference type="EMBL" id="TCD29154.1"/>
    </source>
</evidence>
<dbReference type="OrthoDB" id="710582at2"/>
<dbReference type="EMBL" id="SJSO01000002">
    <property type="protein sequence ID" value="TCD29154.1"/>
    <property type="molecule type" value="Genomic_DNA"/>
</dbReference>
<accession>A0A4R0Q3R7</accession>
<proteinExistence type="predicted"/>
<dbReference type="Proteomes" id="UP000293925">
    <property type="component" value="Unassembled WGS sequence"/>
</dbReference>
<gene>
    <name evidence="1" type="ORF">EZ456_03065</name>
</gene>
<keyword evidence="2" id="KW-1185">Reference proteome</keyword>
<dbReference type="RefSeq" id="WP_131527201.1">
    <property type="nucleotide sequence ID" value="NZ_SJSO01000002.1"/>
</dbReference>